<dbReference type="AlphaFoldDB" id="A0A4U8YLB4"/>
<gene>
    <name evidence="1" type="ORF">MSL71_19940</name>
</gene>
<dbReference type="EMBL" id="CAADHO010000003">
    <property type="protein sequence ID" value="VFQ44347.1"/>
    <property type="molecule type" value="Genomic_DNA"/>
</dbReference>
<proteinExistence type="predicted"/>
<protein>
    <submittedName>
        <fullName evidence="1">Uncharacterized protein</fullName>
    </submittedName>
</protein>
<sequence>MRQVTSGGAIQNAASMLRYERQKGVICDEAGPSKPKIRVAF</sequence>
<accession>A0A4U8YLB4</accession>
<keyword evidence="2" id="KW-1185">Reference proteome</keyword>
<organism evidence="1 2">
    <name type="scientific">Desulfoluna butyratoxydans</name>
    <dbReference type="NCBI Taxonomy" id="231438"/>
    <lineage>
        <taxon>Bacteria</taxon>
        <taxon>Pseudomonadati</taxon>
        <taxon>Thermodesulfobacteriota</taxon>
        <taxon>Desulfobacteria</taxon>
        <taxon>Desulfobacterales</taxon>
        <taxon>Desulfolunaceae</taxon>
        <taxon>Desulfoluna</taxon>
    </lineage>
</organism>
<reference evidence="1 2" key="1">
    <citation type="submission" date="2019-03" db="EMBL/GenBank/DDBJ databases">
        <authorList>
            <person name="Nijsse B."/>
        </authorList>
    </citation>
    <scope>NUCLEOTIDE SEQUENCE [LARGE SCALE GENOMIC DNA]</scope>
    <source>
        <strain evidence="1">Desulfoluna butyratoxydans MSL71</strain>
    </source>
</reference>
<evidence type="ECO:0000313" key="1">
    <source>
        <dbReference type="EMBL" id="VFQ44347.1"/>
    </source>
</evidence>
<name>A0A4U8YLB4_9BACT</name>
<dbReference type="Proteomes" id="UP000507962">
    <property type="component" value="Unassembled WGS sequence"/>
</dbReference>
<evidence type="ECO:0000313" key="2">
    <source>
        <dbReference type="Proteomes" id="UP000507962"/>
    </source>
</evidence>